<evidence type="ECO:0000313" key="3">
    <source>
        <dbReference type="EMBL" id="KAK9714632.1"/>
    </source>
</evidence>
<comment type="caution">
    <text evidence="3">The sequence shown here is derived from an EMBL/GenBank/DDBJ whole genome shotgun (WGS) entry which is preliminary data.</text>
</comment>
<sequence>MASFTKFVCFFFLTTLVFSLQIHARDSQFFSKVSRNRDYTTNPNNNYYINQEKNDVTSLNKQQNGEEQPSYIPQNSQNSFGLYGHDSGLDPSTDTSTSTTVQTTTSKFLYNMDDNKYENQKYNNNDDNNNENYENNQEEESYEPNLERLSDTSYKNGNNVAQNKYNHNNNYKYGDEGKYYGGVGYNGGVEKQGMSDTRYLENGKYFYDIKAEKNLYNNDFSYNNNHNNFNNNNNHGKFYGNNNYYNNQFSEDEFAFDGQP</sequence>
<feature type="region of interest" description="Disordered" evidence="1">
    <location>
        <begin position="117"/>
        <end position="145"/>
    </location>
</feature>
<evidence type="ECO:0000256" key="2">
    <source>
        <dbReference type="SAM" id="SignalP"/>
    </source>
</evidence>
<feature type="chain" id="PRO_5043385226" description="Protein E6" evidence="2">
    <location>
        <begin position="20"/>
        <end position="260"/>
    </location>
</feature>
<dbReference type="PANTHER" id="PTHR35274:SF2">
    <property type="entry name" value="E6-LIKE PROTEIN"/>
    <property type="match status" value="1"/>
</dbReference>
<dbReference type="AlphaFoldDB" id="A0AAW1K9S6"/>
<evidence type="ECO:0008006" key="5">
    <source>
        <dbReference type="Google" id="ProtNLM"/>
    </source>
</evidence>
<feature type="signal peptide" evidence="2">
    <location>
        <begin position="1"/>
        <end position="19"/>
    </location>
</feature>
<organism evidence="3 4">
    <name type="scientific">Saponaria officinalis</name>
    <name type="common">Common soapwort</name>
    <name type="synonym">Lychnis saponaria</name>
    <dbReference type="NCBI Taxonomy" id="3572"/>
    <lineage>
        <taxon>Eukaryota</taxon>
        <taxon>Viridiplantae</taxon>
        <taxon>Streptophyta</taxon>
        <taxon>Embryophyta</taxon>
        <taxon>Tracheophyta</taxon>
        <taxon>Spermatophyta</taxon>
        <taxon>Magnoliopsida</taxon>
        <taxon>eudicotyledons</taxon>
        <taxon>Gunneridae</taxon>
        <taxon>Pentapetalae</taxon>
        <taxon>Caryophyllales</taxon>
        <taxon>Caryophyllaceae</taxon>
        <taxon>Caryophylleae</taxon>
        <taxon>Saponaria</taxon>
    </lineage>
</organism>
<protein>
    <recommendedName>
        <fullName evidence="5">Protein E6</fullName>
    </recommendedName>
</protein>
<feature type="compositionally biased region" description="Low complexity" evidence="1">
    <location>
        <begin position="92"/>
        <end position="101"/>
    </location>
</feature>
<feature type="compositionally biased region" description="Low complexity" evidence="1">
    <location>
        <begin position="120"/>
        <end position="135"/>
    </location>
</feature>
<proteinExistence type="predicted"/>
<feature type="region of interest" description="Disordered" evidence="1">
    <location>
        <begin position="59"/>
        <end position="101"/>
    </location>
</feature>
<reference evidence="3" key="1">
    <citation type="submission" date="2024-03" db="EMBL/GenBank/DDBJ databases">
        <title>WGS assembly of Saponaria officinalis var. Norfolk2.</title>
        <authorList>
            <person name="Jenkins J."/>
            <person name="Shu S."/>
            <person name="Grimwood J."/>
            <person name="Barry K."/>
            <person name="Goodstein D."/>
            <person name="Schmutz J."/>
            <person name="Leebens-Mack J."/>
            <person name="Osbourn A."/>
        </authorList>
    </citation>
    <scope>NUCLEOTIDE SEQUENCE [LARGE SCALE GENOMIC DNA]</scope>
    <source>
        <strain evidence="3">JIC</strain>
    </source>
</reference>
<dbReference type="PANTHER" id="PTHR35274">
    <property type="entry name" value="E6-LIKE PROTEIN"/>
    <property type="match status" value="1"/>
</dbReference>
<dbReference type="EMBL" id="JBDFQZ010000006">
    <property type="protein sequence ID" value="KAK9714632.1"/>
    <property type="molecule type" value="Genomic_DNA"/>
</dbReference>
<keyword evidence="4" id="KW-1185">Reference proteome</keyword>
<feature type="compositionally biased region" description="Polar residues" evidence="1">
    <location>
        <begin position="59"/>
        <end position="80"/>
    </location>
</feature>
<dbReference type="Proteomes" id="UP001443914">
    <property type="component" value="Unassembled WGS sequence"/>
</dbReference>
<name>A0AAW1K9S6_SAPOF</name>
<dbReference type="InterPro" id="IPR040290">
    <property type="entry name" value="Prot_E6-like"/>
</dbReference>
<accession>A0AAW1K9S6</accession>
<evidence type="ECO:0000313" key="4">
    <source>
        <dbReference type="Proteomes" id="UP001443914"/>
    </source>
</evidence>
<keyword evidence="2" id="KW-0732">Signal</keyword>
<gene>
    <name evidence="3" type="ORF">RND81_06G108100</name>
</gene>
<evidence type="ECO:0000256" key="1">
    <source>
        <dbReference type="SAM" id="MobiDB-lite"/>
    </source>
</evidence>